<dbReference type="PANTHER" id="PTHR32194">
    <property type="entry name" value="METALLOPROTEASE TLDD"/>
    <property type="match status" value="1"/>
</dbReference>
<dbReference type="GO" id="GO:0019774">
    <property type="term" value="C:proteasome core complex, beta-subunit complex"/>
    <property type="evidence" value="ECO:0007669"/>
    <property type="project" value="EnsemblFungi"/>
</dbReference>
<accession>S7XKS3</accession>
<keyword evidence="3" id="KW-0645">Protease</keyword>
<keyword evidence="11" id="KW-1185">Reference proteome</keyword>
<comment type="similarity">
    <text evidence="9">Belongs to the peptidase T1B family.</text>
</comment>
<dbReference type="VEuPathDB" id="MicrosporidiaDB:SLOPH_1490"/>
<evidence type="ECO:0000313" key="10">
    <source>
        <dbReference type="EMBL" id="EPR79644.1"/>
    </source>
</evidence>
<dbReference type="GO" id="GO:0010499">
    <property type="term" value="P:proteasomal ubiquitin-independent protein catabolic process"/>
    <property type="evidence" value="ECO:0007669"/>
    <property type="project" value="EnsemblFungi"/>
</dbReference>
<dbReference type="Pfam" id="PF00227">
    <property type="entry name" value="Proteasome"/>
    <property type="match status" value="1"/>
</dbReference>
<evidence type="ECO:0000256" key="3">
    <source>
        <dbReference type="ARBA" id="ARBA00022670"/>
    </source>
</evidence>
<dbReference type="GO" id="GO:0043161">
    <property type="term" value="P:proteasome-mediated ubiquitin-dependent protein catabolic process"/>
    <property type="evidence" value="ECO:0007669"/>
    <property type="project" value="EnsemblFungi"/>
</dbReference>
<comment type="function">
    <text evidence="9">Component of the proteasome, a multicatalytic proteinase complex which is characterized by its ability to cleave peptides with Arg, Phe, Tyr, Leu, and Glu adjacent to the leaving group at neutral or slightly basic pH. The proteasome has an ATP-dependent proteolytic activity.</text>
</comment>
<evidence type="ECO:0000256" key="4">
    <source>
        <dbReference type="ARBA" id="ARBA00022698"/>
    </source>
</evidence>
<dbReference type="GO" id="GO:0034515">
    <property type="term" value="C:proteasome storage granule"/>
    <property type="evidence" value="ECO:0007669"/>
    <property type="project" value="EnsemblFungi"/>
</dbReference>
<comment type="subunit">
    <text evidence="9">Component of the proteasome complex.</text>
</comment>
<dbReference type="InParanoid" id="S7XKS3"/>
<evidence type="ECO:0000256" key="5">
    <source>
        <dbReference type="ARBA" id="ARBA00022801"/>
    </source>
</evidence>
<dbReference type="HOGENOM" id="CLU_035750_3_3_1"/>
<dbReference type="EMBL" id="ATCN01000172">
    <property type="protein sequence ID" value="EPR79644.1"/>
    <property type="molecule type" value="Genomic_DNA"/>
</dbReference>
<keyword evidence="2 9" id="KW-0963">Cytoplasm</keyword>
<dbReference type="PROSITE" id="PS51476">
    <property type="entry name" value="PROTEASOME_BETA_2"/>
    <property type="match status" value="1"/>
</dbReference>
<dbReference type="InterPro" id="IPR001353">
    <property type="entry name" value="Proteasome_sua/b"/>
</dbReference>
<keyword evidence="4" id="KW-0888">Threonine protease</keyword>
<dbReference type="SUPFAM" id="SSF56235">
    <property type="entry name" value="N-terminal nucleophile aminohydrolases (Ntn hydrolases)"/>
    <property type="match status" value="1"/>
</dbReference>
<dbReference type="PROSITE" id="PS00854">
    <property type="entry name" value="PROTEASOME_BETA_1"/>
    <property type="match status" value="1"/>
</dbReference>
<reference evidence="11" key="1">
    <citation type="journal article" date="2013" name="PLoS Genet.">
        <title>The genome of Spraguea lophii and the basis of host-microsporidian interactions.</title>
        <authorList>
            <person name="Campbell S.E."/>
            <person name="Williams T.A."/>
            <person name="Yousuf A."/>
            <person name="Soanes D.M."/>
            <person name="Paszkiewicz K.H."/>
            <person name="Williams B.A.P."/>
        </authorList>
    </citation>
    <scope>NUCLEOTIDE SEQUENCE [LARGE SCALE GENOMIC DNA]</scope>
    <source>
        <strain evidence="11">42_110</strain>
    </source>
</reference>
<gene>
    <name evidence="10" type="ORF">SLOPH_1490</name>
</gene>
<evidence type="ECO:0000256" key="9">
    <source>
        <dbReference type="RuleBase" id="RU004203"/>
    </source>
</evidence>
<keyword evidence="6 9" id="KW-0647">Proteasome</keyword>
<dbReference type="PRINTS" id="PR00141">
    <property type="entry name" value="PROTEASOME"/>
</dbReference>
<dbReference type="GO" id="GO:0004298">
    <property type="term" value="F:threonine-type endopeptidase activity"/>
    <property type="evidence" value="ECO:0007669"/>
    <property type="project" value="UniProtKB-KW"/>
</dbReference>
<dbReference type="InterPro" id="IPR000243">
    <property type="entry name" value="Pept_T1A_subB"/>
</dbReference>
<evidence type="ECO:0000256" key="7">
    <source>
        <dbReference type="ARBA" id="ARBA00023242"/>
    </source>
</evidence>
<organism evidence="10 11">
    <name type="scientific">Spraguea lophii (strain 42_110)</name>
    <name type="common">Microsporidian parasite</name>
    <dbReference type="NCBI Taxonomy" id="1358809"/>
    <lineage>
        <taxon>Eukaryota</taxon>
        <taxon>Fungi</taxon>
        <taxon>Fungi incertae sedis</taxon>
        <taxon>Microsporidia</taxon>
        <taxon>Spragueidae</taxon>
        <taxon>Spraguea</taxon>
    </lineage>
</organism>
<dbReference type="STRING" id="1358809.S7XKS3"/>
<comment type="caution">
    <text evidence="10">The sequence shown here is derived from an EMBL/GenBank/DDBJ whole genome shotgun (WGS) entry which is preliminary data.</text>
</comment>
<dbReference type="InterPro" id="IPR029055">
    <property type="entry name" value="Ntn_hydrolases_N"/>
</dbReference>
<evidence type="ECO:0000313" key="11">
    <source>
        <dbReference type="Proteomes" id="UP000014978"/>
    </source>
</evidence>
<keyword evidence="7 9" id="KW-0539">Nucleus</keyword>
<dbReference type="InterPro" id="IPR016050">
    <property type="entry name" value="Proteasome_bsu_CS"/>
</dbReference>
<evidence type="ECO:0000256" key="6">
    <source>
        <dbReference type="ARBA" id="ARBA00022942"/>
    </source>
</evidence>
<dbReference type="Gene3D" id="3.60.20.10">
    <property type="entry name" value="Glutamine Phosphoribosylpyrophosphate, subunit 1, domain 1"/>
    <property type="match status" value="1"/>
</dbReference>
<feature type="active site" description="Nucleophile" evidence="8">
    <location>
        <position position="7"/>
    </location>
</feature>
<dbReference type="GO" id="GO:0005634">
    <property type="term" value="C:nucleus"/>
    <property type="evidence" value="ECO:0007669"/>
    <property type="project" value="UniProtKB-SubCell"/>
</dbReference>
<dbReference type="AlphaFoldDB" id="S7XKS3"/>
<protein>
    <recommendedName>
        <fullName evidence="9">Proteasome subunit beta</fullName>
    </recommendedName>
</protein>
<comment type="subcellular location">
    <subcellularLocation>
        <location evidence="9">Cytoplasm</location>
    </subcellularLocation>
    <subcellularLocation>
        <location evidence="9">Nucleus</location>
    </subcellularLocation>
</comment>
<dbReference type="PANTHER" id="PTHR32194:SF4">
    <property type="entry name" value="PROTEASOME SUBUNIT BETA TYPE-7"/>
    <property type="match status" value="1"/>
</dbReference>
<evidence type="ECO:0000256" key="1">
    <source>
        <dbReference type="ARBA" id="ARBA00001198"/>
    </source>
</evidence>
<sequence length="234" mass="25817">MFTKTGTTIVGVKYKYGVVLAADTRSTNGDIVVNKHCNKIHYISDNIYTCGAGTAADIDRISIYTSKKMNIFEKEYNRIPRVAFAANTASLELFRYMGYKSAALLMGGIDDLGVHLITVNPHGSTFPAEYNAQGSGSLAAIGILEAGYKENMEESEAVKLAVEAIKAGILNDLYSGTEVNMKIIKQDNKKGYKIEDTKFPVSVREDKDIKKFKYPLTSIKITKSEVINMIKESE</sequence>
<dbReference type="OrthoDB" id="429533at2759"/>
<evidence type="ECO:0000256" key="2">
    <source>
        <dbReference type="ARBA" id="ARBA00022490"/>
    </source>
</evidence>
<dbReference type="Proteomes" id="UP000014978">
    <property type="component" value="Unassembled WGS sequence"/>
</dbReference>
<proteinExistence type="inferred from homology"/>
<comment type="catalytic activity">
    <reaction evidence="1">
        <text>Cleavage of peptide bonds with very broad specificity.</text>
        <dbReference type="EC" id="3.4.25.1"/>
    </reaction>
</comment>
<name>S7XKS3_SPRLO</name>
<keyword evidence="5" id="KW-0378">Hydrolase</keyword>
<dbReference type="InterPro" id="IPR023333">
    <property type="entry name" value="Proteasome_suB-type"/>
</dbReference>
<evidence type="ECO:0000256" key="8">
    <source>
        <dbReference type="PIRSR" id="PIRSR600243-1"/>
    </source>
</evidence>
<dbReference type="FunCoup" id="S7XKS3">
    <property type="interactions" value="158"/>
</dbReference>
<dbReference type="OMA" id="GTQVDLC"/>